<evidence type="ECO:0000313" key="11">
    <source>
        <dbReference type="Proteomes" id="UP000325286"/>
    </source>
</evidence>
<dbReference type="RefSeq" id="WP_084426426.1">
    <property type="nucleotide sequence ID" value="NZ_CP042914.1"/>
</dbReference>
<evidence type="ECO:0000256" key="1">
    <source>
        <dbReference type="ARBA" id="ARBA00004651"/>
    </source>
</evidence>
<feature type="domain" description="ABC3 transporter permease C-terminal" evidence="8">
    <location>
        <begin position="711"/>
        <end position="827"/>
    </location>
</feature>
<dbReference type="GO" id="GO:0005524">
    <property type="term" value="F:ATP binding"/>
    <property type="evidence" value="ECO:0007669"/>
    <property type="project" value="UniProtKB-KW"/>
</dbReference>
<feature type="domain" description="MacB-like periplasmic core" evidence="9">
    <location>
        <begin position="18"/>
        <end position="223"/>
    </location>
</feature>
<feature type="domain" description="MacB-like periplasmic core" evidence="9">
    <location>
        <begin position="473"/>
        <end position="677"/>
    </location>
</feature>
<dbReference type="InterPro" id="IPR051447">
    <property type="entry name" value="Lipoprotein-release_system"/>
</dbReference>
<feature type="transmembrane region" description="Helical" evidence="7">
    <location>
        <begin position="303"/>
        <end position="322"/>
    </location>
</feature>
<keyword evidence="10" id="KW-0547">Nucleotide-binding</keyword>
<feature type="domain" description="ABC3 transporter permease C-terminal" evidence="8">
    <location>
        <begin position="258"/>
        <end position="374"/>
    </location>
</feature>
<evidence type="ECO:0000313" key="10">
    <source>
        <dbReference type="EMBL" id="QEG39581.1"/>
    </source>
</evidence>
<sequence>MLYWKMGWRQIRRYPGRSVATLLGIMIGVAAVIAVTLATRSTDQAFDSMFESISGRAALEVSAAGGSSFDESLVEKVAEVPGVRTAAPLIQRPTMLYFGDQRAKLITLGIDPVLDQDIHPREITAGQPLTEAKGILLENSLAISLGVEPDDAVRLLTRHGMIKARVIGLYRSQQTVATTGGATLLMNIPAAQYASKMRGRVNAIQIVLDPEADIQQVQAEIAKLLPTGLRVQPPASRSSFALETAYSTQQGMQTSRAFSLLVAVLIIANTFLINVTQRRRQIGVLRAVGATRRQVARMLYSEALLLGCVGALLGWMLGNVGADYLSRAMGRLFETSMPPTEWSLWSLLPAGLLGIGLSLLGVWWPVRRASGLPPIEAMRETTPADFENSSRWPIYVGAVLVVGCSGVLAASLQGKLPPVYSAWSGALLLAGLVLLMPLVVWPFCRVVAWPLRWVLPVETKLAHQQLLRHRTRSTLTMGVLFIGISTGVGMASSVIDNVNDIKGWYRKAFVADFFVRAMAPDMATGLASDLPDEVDEEIREIPFIRSIGTARFVSAQANDQSVIVVASERAEDAESLFELTSGDPQGLPQRMAEGQVVIGSVLAARSGNLQAGDSISMETEQGPKTLQIAAVANDYMAGGRTVYMSRKVAEQLLGVSGIDAYMVHAEAGHLDDVRQSLQSLTQKHGLLLQSFSDIQQQIDRMMAGVVAGLWALVVLGFAVAAMGVANTLTMNVLEQTHEIGLLRIVGTTQWQVRNTVIVQAVMMGIIAFLPGLAAGVLIAYLTHITAAPVLGHPVPFVWHPLLLVGSLLAGMLVIAVAAWFPAQRAAQLKLLDAVRHNT</sequence>
<evidence type="ECO:0000256" key="6">
    <source>
        <dbReference type="ARBA" id="ARBA00023136"/>
    </source>
</evidence>
<feature type="transmembrane region" description="Helical" evidence="7">
    <location>
        <begin position="420"/>
        <end position="443"/>
    </location>
</feature>
<dbReference type="PANTHER" id="PTHR30489">
    <property type="entry name" value="LIPOPROTEIN-RELEASING SYSTEM TRANSMEMBRANE PROTEIN LOLE"/>
    <property type="match status" value="1"/>
</dbReference>
<feature type="transmembrane region" description="Helical" evidence="7">
    <location>
        <begin position="801"/>
        <end position="820"/>
    </location>
</feature>
<keyword evidence="10" id="KW-0067">ATP-binding</keyword>
<dbReference type="GO" id="GO:0098797">
    <property type="term" value="C:plasma membrane protein complex"/>
    <property type="evidence" value="ECO:0007669"/>
    <property type="project" value="TreeGrafter"/>
</dbReference>
<evidence type="ECO:0000256" key="3">
    <source>
        <dbReference type="ARBA" id="ARBA00022475"/>
    </source>
</evidence>
<feature type="transmembrane region" description="Helical" evidence="7">
    <location>
        <begin position="394"/>
        <end position="414"/>
    </location>
</feature>
<comment type="similarity">
    <text evidence="2">Belongs to the ABC-4 integral membrane protein family. LolC/E subfamily.</text>
</comment>
<dbReference type="AlphaFoldDB" id="A0A5B9QZZ6"/>
<keyword evidence="10" id="KW-0378">Hydrolase</keyword>
<feature type="transmembrane region" description="Helical" evidence="7">
    <location>
        <begin position="475"/>
        <end position="495"/>
    </location>
</feature>
<evidence type="ECO:0000259" key="8">
    <source>
        <dbReference type="Pfam" id="PF02687"/>
    </source>
</evidence>
<organism evidence="10 11">
    <name type="scientific">Roseimaritima ulvae</name>
    <dbReference type="NCBI Taxonomy" id="980254"/>
    <lineage>
        <taxon>Bacteria</taxon>
        <taxon>Pseudomonadati</taxon>
        <taxon>Planctomycetota</taxon>
        <taxon>Planctomycetia</taxon>
        <taxon>Pirellulales</taxon>
        <taxon>Pirellulaceae</taxon>
        <taxon>Roseimaritima</taxon>
    </lineage>
</organism>
<feature type="transmembrane region" description="Helical" evidence="7">
    <location>
        <begin position="342"/>
        <end position="364"/>
    </location>
</feature>
<evidence type="ECO:0000256" key="7">
    <source>
        <dbReference type="SAM" id="Phobius"/>
    </source>
</evidence>
<reference evidence="10 11" key="1">
    <citation type="submission" date="2019-08" db="EMBL/GenBank/DDBJ databases">
        <title>Deep-cultivation of Planctomycetes and their phenomic and genomic characterization uncovers novel biology.</title>
        <authorList>
            <person name="Wiegand S."/>
            <person name="Jogler M."/>
            <person name="Boedeker C."/>
            <person name="Pinto D."/>
            <person name="Vollmers J."/>
            <person name="Rivas-Marin E."/>
            <person name="Kohn T."/>
            <person name="Peeters S.H."/>
            <person name="Heuer A."/>
            <person name="Rast P."/>
            <person name="Oberbeckmann S."/>
            <person name="Bunk B."/>
            <person name="Jeske O."/>
            <person name="Meyerdierks A."/>
            <person name="Storesund J.E."/>
            <person name="Kallscheuer N."/>
            <person name="Luecker S."/>
            <person name="Lage O.M."/>
            <person name="Pohl T."/>
            <person name="Merkel B.J."/>
            <person name="Hornburger P."/>
            <person name="Mueller R.-W."/>
            <person name="Bruemmer F."/>
            <person name="Labrenz M."/>
            <person name="Spormann A.M."/>
            <person name="Op den Camp H."/>
            <person name="Overmann J."/>
            <person name="Amann R."/>
            <person name="Jetten M.S.M."/>
            <person name="Mascher T."/>
            <person name="Medema M.H."/>
            <person name="Devos D.P."/>
            <person name="Kaster A.-K."/>
            <person name="Ovreas L."/>
            <person name="Rohde M."/>
            <person name="Galperin M.Y."/>
            <person name="Jogler C."/>
        </authorList>
    </citation>
    <scope>NUCLEOTIDE SEQUENCE [LARGE SCALE GENOMIC DNA]</scope>
    <source>
        <strain evidence="10 11">UC8</strain>
    </source>
</reference>
<keyword evidence="5 7" id="KW-1133">Transmembrane helix</keyword>
<dbReference type="EC" id="3.6.3.-" evidence="10"/>
<evidence type="ECO:0000256" key="4">
    <source>
        <dbReference type="ARBA" id="ARBA00022692"/>
    </source>
</evidence>
<keyword evidence="6 7" id="KW-0472">Membrane</keyword>
<gene>
    <name evidence="10" type="primary">macB_1</name>
    <name evidence="10" type="ORF">UC8_15770</name>
</gene>
<protein>
    <submittedName>
        <fullName evidence="10">Macrolide export ATP-binding/permease protein MacB</fullName>
        <ecNumber evidence="10">3.6.3.-</ecNumber>
    </submittedName>
</protein>
<comment type="subcellular location">
    <subcellularLocation>
        <location evidence="1">Cell membrane</location>
        <topology evidence="1">Multi-pass membrane protein</topology>
    </subcellularLocation>
</comment>
<dbReference type="GO" id="GO:0044874">
    <property type="term" value="P:lipoprotein localization to outer membrane"/>
    <property type="evidence" value="ECO:0007669"/>
    <property type="project" value="TreeGrafter"/>
</dbReference>
<keyword evidence="3" id="KW-1003">Cell membrane</keyword>
<dbReference type="Pfam" id="PF02687">
    <property type="entry name" value="FtsX"/>
    <property type="match status" value="2"/>
</dbReference>
<keyword evidence="11" id="KW-1185">Reference proteome</keyword>
<keyword evidence="4 7" id="KW-0812">Transmembrane</keyword>
<name>A0A5B9QZZ6_9BACT</name>
<dbReference type="InterPro" id="IPR025857">
    <property type="entry name" value="MacB_PCD"/>
</dbReference>
<accession>A0A5B9QZZ6</accession>
<feature type="transmembrane region" description="Helical" evidence="7">
    <location>
        <begin position="701"/>
        <end position="725"/>
    </location>
</feature>
<evidence type="ECO:0000259" key="9">
    <source>
        <dbReference type="Pfam" id="PF12704"/>
    </source>
</evidence>
<dbReference type="Pfam" id="PF12704">
    <property type="entry name" value="MacB_PCD"/>
    <property type="match status" value="2"/>
</dbReference>
<dbReference type="KEGG" id="rul:UC8_15770"/>
<feature type="transmembrane region" description="Helical" evidence="7">
    <location>
        <begin position="756"/>
        <end position="781"/>
    </location>
</feature>
<dbReference type="PANTHER" id="PTHR30489:SF0">
    <property type="entry name" value="LIPOPROTEIN-RELEASING SYSTEM TRANSMEMBRANE PROTEIN LOLE"/>
    <property type="match status" value="1"/>
</dbReference>
<evidence type="ECO:0000256" key="5">
    <source>
        <dbReference type="ARBA" id="ARBA00022989"/>
    </source>
</evidence>
<dbReference type="OrthoDB" id="9770036at2"/>
<evidence type="ECO:0000256" key="2">
    <source>
        <dbReference type="ARBA" id="ARBA00005236"/>
    </source>
</evidence>
<dbReference type="GO" id="GO:0016787">
    <property type="term" value="F:hydrolase activity"/>
    <property type="evidence" value="ECO:0007669"/>
    <property type="project" value="UniProtKB-KW"/>
</dbReference>
<feature type="transmembrane region" description="Helical" evidence="7">
    <location>
        <begin position="257"/>
        <end position="276"/>
    </location>
</feature>
<proteinExistence type="inferred from homology"/>
<dbReference type="InterPro" id="IPR003838">
    <property type="entry name" value="ABC3_permease_C"/>
</dbReference>
<dbReference type="Proteomes" id="UP000325286">
    <property type="component" value="Chromosome"/>
</dbReference>
<dbReference type="EMBL" id="CP042914">
    <property type="protein sequence ID" value="QEG39581.1"/>
    <property type="molecule type" value="Genomic_DNA"/>
</dbReference>
<feature type="transmembrane region" description="Helical" evidence="7">
    <location>
        <begin position="20"/>
        <end position="39"/>
    </location>
</feature>